<dbReference type="InterPro" id="IPR033453">
    <property type="entry name" value="Glyco_hydro_30_TIM-barrel"/>
</dbReference>
<comment type="similarity">
    <text evidence="1 4">Belongs to the glycosyl hydrolase 30 family.</text>
</comment>
<evidence type="ECO:0000259" key="6">
    <source>
        <dbReference type="Pfam" id="PF02055"/>
    </source>
</evidence>
<dbReference type="PANTHER" id="PTHR11069">
    <property type="entry name" value="GLUCOSYLCERAMIDASE"/>
    <property type="match status" value="1"/>
</dbReference>
<evidence type="ECO:0000313" key="9">
    <source>
        <dbReference type="Proteomes" id="UP000526501"/>
    </source>
</evidence>
<keyword evidence="2 5" id="KW-0732">Signal</keyword>
<keyword evidence="9" id="KW-1185">Reference proteome</keyword>
<evidence type="ECO:0000256" key="4">
    <source>
        <dbReference type="RuleBase" id="RU361188"/>
    </source>
</evidence>
<dbReference type="PRINTS" id="PR00843">
    <property type="entry name" value="GLHYDRLASE30"/>
</dbReference>
<dbReference type="GO" id="GO:0006680">
    <property type="term" value="P:glucosylceramide catabolic process"/>
    <property type="evidence" value="ECO:0007669"/>
    <property type="project" value="TreeGrafter"/>
</dbReference>
<dbReference type="SUPFAM" id="SSF51445">
    <property type="entry name" value="(Trans)glycosidases"/>
    <property type="match status" value="1"/>
</dbReference>
<dbReference type="GO" id="GO:0016020">
    <property type="term" value="C:membrane"/>
    <property type="evidence" value="ECO:0007669"/>
    <property type="project" value="GOC"/>
</dbReference>
<name>A0A7X1B836_9BACT</name>
<dbReference type="PANTHER" id="PTHR11069:SF23">
    <property type="entry name" value="LYSOSOMAL ACID GLUCOSYLCERAMIDASE"/>
    <property type="match status" value="1"/>
</dbReference>
<evidence type="ECO:0000313" key="8">
    <source>
        <dbReference type="EMBL" id="MBC2607292.1"/>
    </source>
</evidence>
<feature type="signal peptide" evidence="5">
    <location>
        <begin position="1"/>
        <end position="22"/>
    </location>
</feature>
<feature type="domain" description="Glycosyl hydrolase family 30 TIM-barrel" evidence="6">
    <location>
        <begin position="67"/>
        <end position="408"/>
    </location>
</feature>
<dbReference type="GO" id="GO:0004348">
    <property type="term" value="F:glucosylceramidase activity"/>
    <property type="evidence" value="ECO:0007669"/>
    <property type="project" value="InterPro"/>
</dbReference>
<dbReference type="InterPro" id="IPR001139">
    <property type="entry name" value="Glyco_hydro_30"/>
</dbReference>
<accession>A0A7X1B836</accession>
<dbReference type="EMBL" id="JACHVC010000012">
    <property type="protein sequence ID" value="MBC2607292.1"/>
    <property type="molecule type" value="Genomic_DNA"/>
</dbReference>
<dbReference type="Pfam" id="PF02055">
    <property type="entry name" value="Glyco_hydro_30"/>
    <property type="match status" value="1"/>
</dbReference>
<dbReference type="RefSeq" id="WP_185661142.1">
    <property type="nucleotide sequence ID" value="NZ_CAWPOO010000012.1"/>
</dbReference>
<evidence type="ECO:0000259" key="7">
    <source>
        <dbReference type="Pfam" id="PF17189"/>
    </source>
</evidence>
<comment type="caution">
    <text evidence="8">The sequence shown here is derived from an EMBL/GenBank/DDBJ whole genome shotgun (WGS) entry which is preliminary data.</text>
</comment>
<keyword evidence="4" id="KW-0326">Glycosidase</keyword>
<protein>
    <submittedName>
        <fullName evidence="8">Glycosyl hydrolase</fullName>
    </submittedName>
</protein>
<dbReference type="Gene3D" id="3.20.20.80">
    <property type="entry name" value="Glycosidases"/>
    <property type="match status" value="1"/>
</dbReference>
<organism evidence="8 9">
    <name type="scientific">Pelagicoccus albus</name>
    <dbReference type="NCBI Taxonomy" id="415222"/>
    <lineage>
        <taxon>Bacteria</taxon>
        <taxon>Pseudomonadati</taxon>
        <taxon>Verrucomicrobiota</taxon>
        <taxon>Opitutia</taxon>
        <taxon>Puniceicoccales</taxon>
        <taxon>Pelagicoccaceae</taxon>
        <taxon>Pelagicoccus</taxon>
    </lineage>
</organism>
<dbReference type="InterPro" id="IPR017853">
    <property type="entry name" value="GH"/>
</dbReference>
<dbReference type="Pfam" id="PF17189">
    <property type="entry name" value="Glyco_hydro_30C"/>
    <property type="match status" value="1"/>
</dbReference>
<evidence type="ECO:0000256" key="5">
    <source>
        <dbReference type="SAM" id="SignalP"/>
    </source>
</evidence>
<evidence type="ECO:0000256" key="1">
    <source>
        <dbReference type="ARBA" id="ARBA00005382"/>
    </source>
</evidence>
<proteinExistence type="inferred from homology"/>
<reference evidence="8 9" key="1">
    <citation type="submission" date="2020-07" db="EMBL/GenBank/DDBJ databases">
        <authorList>
            <person name="Feng X."/>
        </authorList>
    </citation>
    <scope>NUCLEOTIDE SEQUENCE [LARGE SCALE GENOMIC DNA]</scope>
    <source>
        <strain evidence="8 9">JCM23202</strain>
    </source>
</reference>
<sequence length="476" mass="53041">MKKKNLSAAICCGLSLSIYSFAAPSPIWFSSQEGKTWQQHELANISPASESEAPNLRFDPSRTYQTIDGFGGSFNELGWVALKTATPADRTAALEALFGDDGCGFTLARIPIGSSDFAINLDGDPSTPDDDDYSLAETPEDYQLKHFSIDRDRKNLLPYIKAAMETQPNLQCWASPWSPPEWMKENNFYAGGSLRWEPKVLKTYANYFSKWINAYQDEGVNIFAVTPQNEPNQWQPFPSCVYTGDQLAEFIGDYLGPTLAKKNKEVELWFGINGDPQHDGDNFNNRIVSVLEDKEANSYLTGIAFQYDSKNQIAVANEVYPDKKLMQSESICFNGDNSWAQAMELYRLIKRHIDGGANQYYAWNMVLDDSGLGPWNWRQNAPISVEKATGKVIYNGEFFTYKHFSHYVRPGAKKILSTGDWGDCIAFLYTDGSVVAVIANSSNDPHVASLQVAGSDIVVSQEFPAQSINTVVFPAP</sequence>
<dbReference type="AlphaFoldDB" id="A0A7X1B836"/>
<dbReference type="InterPro" id="IPR033452">
    <property type="entry name" value="GH30_C"/>
</dbReference>
<evidence type="ECO:0000256" key="3">
    <source>
        <dbReference type="ARBA" id="ARBA00022801"/>
    </source>
</evidence>
<gene>
    <name evidence="8" type="ORF">H5P27_14670</name>
</gene>
<keyword evidence="3 4" id="KW-0378">Hydrolase</keyword>
<feature type="domain" description="Glycosyl hydrolase family 30 beta sandwich" evidence="7">
    <location>
        <begin position="423"/>
        <end position="471"/>
    </location>
</feature>
<dbReference type="Proteomes" id="UP000526501">
    <property type="component" value="Unassembled WGS sequence"/>
</dbReference>
<feature type="chain" id="PRO_5030746237" evidence="5">
    <location>
        <begin position="23"/>
        <end position="476"/>
    </location>
</feature>
<evidence type="ECO:0000256" key="2">
    <source>
        <dbReference type="ARBA" id="ARBA00022729"/>
    </source>
</evidence>